<keyword evidence="3" id="KW-1185">Reference proteome</keyword>
<dbReference type="Gene3D" id="3.40.50.300">
    <property type="entry name" value="P-loop containing nucleotide triphosphate hydrolases"/>
    <property type="match status" value="1"/>
</dbReference>
<proteinExistence type="predicted"/>
<dbReference type="EMBL" id="QDDR01000005">
    <property type="protein sequence ID" value="PVE47559.1"/>
    <property type="molecule type" value="Genomic_DNA"/>
</dbReference>
<dbReference type="GO" id="GO:0005524">
    <property type="term" value="F:ATP binding"/>
    <property type="evidence" value="ECO:0007669"/>
    <property type="project" value="InterPro"/>
</dbReference>
<dbReference type="Pfam" id="PF07475">
    <property type="entry name" value="Hpr_kinase_C"/>
    <property type="match status" value="1"/>
</dbReference>
<evidence type="ECO:0000259" key="1">
    <source>
        <dbReference type="Pfam" id="PF07475"/>
    </source>
</evidence>
<evidence type="ECO:0000313" key="2">
    <source>
        <dbReference type="EMBL" id="PVE47559.1"/>
    </source>
</evidence>
<reference evidence="2 3" key="1">
    <citation type="journal article" date="2011" name="Syst. Appl. Microbiol.">
        <title>Defluviimonas denitrificans gen. nov., sp. nov., and Pararhodobacter aggregans gen. nov., sp. nov., non-phototrophic Rhodobacteraceae from the biofilter of a marine aquaculture.</title>
        <authorList>
            <person name="Foesel B.U."/>
            <person name="Drake H.L."/>
            <person name="Schramm A."/>
        </authorList>
    </citation>
    <scope>NUCLEOTIDE SEQUENCE [LARGE SCALE GENOMIC DNA]</scope>
    <source>
        <strain evidence="2 3">D1-19</strain>
    </source>
</reference>
<keyword evidence="2" id="KW-0808">Transferase</keyword>
<sequence>MPDGPNLHASAVAFGPGRGVLILGPSGSGKSTLALALIGEGAQLVADDQVMLCPDRGALYVRAPRPIAGLIEARGLGPLRLAPRRLARMVLAVDMAMAPRRLPDPAERCISGVTIPCLPGRADSSFARGLAHYLQGLQ</sequence>
<dbReference type="GO" id="GO:0006109">
    <property type="term" value="P:regulation of carbohydrate metabolic process"/>
    <property type="evidence" value="ECO:0007669"/>
    <property type="project" value="InterPro"/>
</dbReference>
<keyword evidence="2" id="KW-0418">Kinase</keyword>
<dbReference type="CDD" id="cd01918">
    <property type="entry name" value="HprK_C"/>
    <property type="match status" value="1"/>
</dbReference>
<organism evidence="2 3">
    <name type="scientific">Pararhodobacter aggregans</name>
    <dbReference type="NCBI Taxonomy" id="404875"/>
    <lineage>
        <taxon>Bacteria</taxon>
        <taxon>Pseudomonadati</taxon>
        <taxon>Pseudomonadota</taxon>
        <taxon>Alphaproteobacteria</taxon>
        <taxon>Rhodobacterales</taxon>
        <taxon>Paracoccaceae</taxon>
        <taxon>Pararhodobacter</taxon>
    </lineage>
</organism>
<dbReference type="Proteomes" id="UP000244810">
    <property type="component" value="Unassembled WGS sequence"/>
</dbReference>
<dbReference type="OrthoDB" id="8326226at2"/>
<protein>
    <submittedName>
        <fullName evidence="2">Serine kinase</fullName>
    </submittedName>
</protein>
<dbReference type="GO" id="GO:0000155">
    <property type="term" value="F:phosphorelay sensor kinase activity"/>
    <property type="evidence" value="ECO:0007669"/>
    <property type="project" value="InterPro"/>
</dbReference>
<dbReference type="AlphaFoldDB" id="A0A2T7USF1"/>
<dbReference type="InterPro" id="IPR011104">
    <property type="entry name" value="Hpr_kin/Pase_C"/>
</dbReference>
<accession>A0A2T7USF1</accession>
<dbReference type="InterPro" id="IPR027417">
    <property type="entry name" value="P-loop_NTPase"/>
</dbReference>
<dbReference type="SUPFAM" id="SSF53795">
    <property type="entry name" value="PEP carboxykinase-like"/>
    <property type="match status" value="1"/>
</dbReference>
<evidence type="ECO:0000313" key="3">
    <source>
        <dbReference type="Proteomes" id="UP000244810"/>
    </source>
</evidence>
<feature type="domain" description="HPr kinase/phosphorylase C-terminal" evidence="1">
    <location>
        <begin position="17"/>
        <end position="78"/>
    </location>
</feature>
<name>A0A2T7USF1_9RHOB</name>
<gene>
    <name evidence="2" type="ORF">DDE23_10735</name>
</gene>
<comment type="caution">
    <text evidence="2">The sequence shown here is derived from an EMBL/GenBank/DDBJ whole genome shotgun (WGS) entry which is preliminary data.</text>
</comment>